<feature type="domain" description="AB hydrolase-1" evidence="1">
    <location>
        <begin position="76"/>
        <end position="204"/>
    </location>
</feature>
<dbReference type="PANTHER" id="PTHR43194">
    <property type="entry name" value="HYDROLASE ALPHA/BETA FOLD FAMILY"/>
    <property type="match status" value="1"/>
</dbReference>
<evidence type="ECO:0000313" key="2">
    <source>
        <dbReference type="EMBL" id="EIG52111.1"/>
    </source>
</evidence>
<reference evidence="2" key="1">
    <citation type="submission" date="2011-11" db="EMBL/GenBank/DDBJ databases">
        <title>Improved High-Quality Draft sequence of Desulfovibrio sp. U5L.</title>
        <authorList>
            <consortium name="US DOE Joint Genome Institute"/>
            <person name="Lucas S."/>
            <person name="Han J."/>
            <person name="Lapidus A."/>
            <person name="Cheng J.-F."/>
            <person name="Goodwin L."/>
            <person name="Pitluck S."/>
            <person name="Peters L."/>
            <person name="Ovchinnikova G."/>
            <person name="Held B."/>
            <person name="Detter J.C."/>
            <person name="Han C."/>
            <person name="Tapia R."/>
            <person name="Land M."/>
            <person name="Hauser L."/>
            <person name="Kyrpides N."/>
            <person name="Ivanova N."/>
            <person name="Pagani I."/>
            <person name="Gabster J."/>
            <person name="Walker C."/>
            <person name="Stolyar S."/>
            <person name="Stahl D."/>
            <person name="Arkin A."/>
            <person name="Dehal P."/>
            <person name="Hazen T."/>
            <person name="Woyke T."/>
        </authorList>
    </citation>
    <scope>NUCLEOTIDE SEQUENCE [LARGE SCALE GENOMIC DNA]</scope>
    <source>
        <strain evidence="2">U5L</strain>
    </source>
</reference>
<keyword evidence="2" id="KW-0012">Acyltransferase</keyword>
<keyword evidence="2" id="KW-0808">Transferase</keyword>
<organism evidence="2">
    <name type="scientific">Desulfovibrio sp. U5L</name>
    <dbReference type="NCBI Taxonomy" id="596152"/>
    <lineage>
        <taxon>Bacteria</taxon>
        <taxon>Pseudomonadati</taxon>
        <taxon>Thermodesulfobacteriota</taxon>
        <taxon>Desulfovibrionia</taxon>
        <taxon>Desulfovibrionales</taxon>
        <taxon>Desulfovibrionaceae</taxon>
        <taxon>Desulfovibrio</taxon>
    </lineage>
</organism>
<sequence length="341" mass="38806">MHNIAIALTCVISFSLGGDIVHAASALSVLGTDYTFPNQIEGLPAKLSDFTDLQINSFTTSDGVKLCYWEAGKGQPLVFIPGWSANGAEYFNIIYLLKEYYHVYVLDLRNQGLSQHVDFGMRISRFAMDVKEFADHVGLKKANYCGWSMGASVMWSYIDLFGTKSINKVVFIDEAPSIYSHADWTEQERLDAGGFTTSPERMIESFMTMKPTNKLITQNHLWERFTAMDSPYYENTEELSKKFIDNNMHDLSLIMFDHVTNDWRDVIRSKIDVPTAIFTGEHSDVLQSQRWVHSVIKNSKLYVYSKTEQGDHFLAFKNPLKFTADLISFLTHSDKGDNSCQ</sequence>
<dbReference type="Pfam" id="PF00561">
    <property type="entry name" value="Abhydrolase_1"/>
    <property type="match status" value="1"/>
</dbReference>
<dbReference type="HOGENOM" id="CLU_020336_12_0_7"/>
<dbReference type="OrthoDB" id="9785408at2"/>
<protein>
    <submittedName>
        <fullName evidence="2">Putative hydrolase or acyltransferase of alpha/beta superfamily</fullName>
    </submittedName>
</protein>
<accession>I2PX55</accession>
<name>I2PX55_9BACT</name>
<dbReference type="SUPFAM" id="SSF53474">
    <property type="entry name" value="alpha/beta-Hydrolases"/>
    <property type="match status" value="1"/>
</dbReference>
<dbReference type="InterPro" id="IPR029058">
    <property type="entry name" value="AB_hydrolase_fold"/>
</dbReference>
<dbReference type="eggNOG" id="COG0596">
    <property type="taxonomic scope" value="Bacteria"/>
</dbReference>
<dbReference type="EMBL" id="JH600068">
    <property type="protein sequence ID" value="EIG52111.1"/>
    <property type="molecule type" value="Genomic_DNA"/>
</dbReference>
<keyword evidence="2" id="KW-0378">Hydrolase</keyword>
<dbReference type="InterPro" id="IPR000073">
    <property type="entry name" value="AB_hydrolase_1"/>
</dbReference>
<dbReference type="GO" id="GO:0016787">
    <property type="term" value="F:hydrolase activity"/>
    <property type="evidence" value="ECO:0007669"/>
    <property type="project" value="UniProtKB-KW"/>
</dbReference>
<proteinExistence type="predicted"/>
<dbReference type="PANTHER" id="PTHR43194:SF2">
    <property type="entry name" value="PEROXISOMAL MEMBRANE PROTEIN LPX1"/>
    <property type="match status" value="1"/>
</dbReference>
<dbReference type="AlphaFoldDB" id="I2PX55"/>
<dbReference type="InterPro" id="IPR050228">
    <property type="entry name" value="Carboxylesterase_BioH"/>
</dbReference>
<dbReference type="Gene3D" id="3.40.50.1820">
    <property type="entry name" value="alpha/beta hydrolase"/>
    <property type="match status" value="1"/>
</dbReference>
<dbReference type="STRING" id="596152.DesU5LDRAFT_0405"/>
<gene>
    <name evidence="2" type="ORF">DesU5LDRAFT_0405</name>
</gene>
<evidence type="ECO:0000259" key="1">
    <source>
        <dbReference type="Pfam" id="PF00561"/>
    </source>
</evidence>
<dbReference type="GO" id="GO:0016746">
    <property type="term" value="F:acyltransferase activity"/>
    <property type="evidence" value="ECO:0007669"/>
    <property type="project" value="UniProtKB-KW"/>
</dbReference>